<reference evidence="7" key="1">
    <citation type="submission" date="2020-05" db="EMBL/GenBank/DDBJ databases">
        <authorList>
            <person name="Chiriac C."/>
            <person name="Salcher M."/>
            <person name="Ghai R."/>
            <person name="Kavagutti S V."/>
        </authorList>
    </citation>
    <scope>NUCLEOTIDE SEQUENCE</scope>
</reference>
<dbReference type="Pfam" id="PF22482">
    <property type="entry name" value="AsnC_trans_reg_3"/>
    <property type="match status" value="1"/>
</dbReference>
<dbReference type="Pfam" id="PF13404">
    <property type="entry name" value="HTH_AsnC-type"/>
    <property type="match status" value="1"/>
</dbReference>
<dbReference type="GO" id="GO:0043200">
    <property type="term" value="P:response to amino acid"/>
    <property type="evidence" value="ECO:0007669"/>
    <property type="project" value="TreeGrafter"/>
</dbReference>
<dbReference type="Gene3D" id="1.10.10.10">
    <property type="entry name" value="Winged helix-like DNA-binding domain superfamily/Winged helix DNA-binding domain"/>
    <property type="match status" value="1"/>
</dbReference>
<dbReference type="AlphaFoldDB" id="A0A6J7BF87"/>
<protein>
    <submittedName>
        <fullName evidence="7">Unannotated protein</fullName>
    </submittedName>
</protein>
<dbReference type="InterPro" id="IPR000485">
    <property type="entry name" value="AsnC-type_HTH_dom"/>
</dbReference>
<dbReference type="PROSITE" id="PS50956">
    <property type="entry name" value="HTH_ASNC_2"/>
    <property type="match status" value="1"/>
</dbReference>
<dbReference type="EMBL" id="CAFBRC010000120">
    <property type="protein sequence ID" value="CAB5077868.1"/>
    <property type="molecule type" value="Genomic_DNA"/>
</dbReference>
<dbReference type="PRINTS" id="PR00033">
    <property type="entry name" value="HTHASNC"/>
</dbReference>
<dbReference type="PROSITE" id="PS00519">
    <property type="entry name" value="HTH_ASNC_1"/>
    <property type="match status" value="1"/>
</dbReference>
<accession>A0A6J7BF87</accession>
<proteinExistence type="predicted"/>
<dbReference type="GO" id="GO:0043565">
    <property type="term" value="F:sequence-specific DNA binding"/>
    <property type="evidence" value="ECO:0007669"/>
    <property type="project" value="InterPro"/>
</dbReference>
<dbReference type="PANTHER" id="PTHR30154">
    <property type="entry name" value="LEUCINE-RESPONSIVE REGULATORY PROTEIN"/>
    <property type="match status" value="1"/>
</dbReference>
<organism evidence="7">
    <name type="scientific">freshwater metagenome</name>
    <dbReference type="NCBI Taxonomy" id="449393"/>
    <lineage>
        <taxon>unclassified sequences</taxon>
        <taxon>metagenomes</taxon>
        <taxon>ecological metagenomes</taxon>
    </lineage>
</organism>
<dbReference type="SUPFAM" id="SSF46785">
    <property type="entry name" value="Winged helix' DNA-binding domain"/>
    <property type="match status" value="1"/>
</dbReference>
<evidence type="ECO:0000313" key="8">
    <source>
        <dbReference type="EMBL" id="CAB5077868.1"/>
    </source>
</evidence>
<dbReference type="EMBL" id="CAEZXN010000046">
    <property type="protein sequence ID" value="CAB4706281.1"/>
    <property type="molecule type" value="Genomic_DNA"/>
</dbReference>
<evidence type="ECO:0000313" key="7">
    <source>
        <dbReference type="EMBL" id="CAB4844186.1"/>
    </source>
</evidence>
<keyword evidence="3" id="KW-0804">Transcription</keyword>
<dbReference type="InterPro" id="IPR036390">
    <property type="entry name" value="WH_DNA-bd_sf"/>
</dbReference>
<gene>
    <name evidence="5" type="ORF">UFOPK2342_00867</name>
    <name evidence="6" type="ORF">UFOPK2423_01458</name>
    <name evidence="7" type="ORF">UFOPK3266_01068</name>
    <name evidence="8" type="ORF">UFOPK4367_01388</name>
</gene>
<dbReference type="GO" id="GO:0005829">
    <property type="term" value="C:cytosol"/>
    <property type="evidence" value="ECO:0007669"/>
    <property type="project" value="TreeGrafter"/>
</dbReference>
<feature type="domain" description="HTH asnC-type" evidence="4">
    <location>
        <begin position="59"/>
        <end position="119"/>
    </location>
</feature>
<evidence type="ECO:0000256" key="3">
    <source>
        <dbReference type="ARBA" id="ARBA00023163"/>
    </source>
</evidence>
<dbReference type="SUPFAM" id="SSF54909">
    <property type="entry name" value="Dimeric alpha+beta barrel"/>
    <property type="match status" value="1"/>
</dbReference>
<dbReference type="InterPro" id="IPR054609">
    <property type="entry name" value="PF0864-like_C"/>
</dbReference>
<dbReference type="InterPro" id="IPR011008">
    <property type="entry name" value="Dimeric_a/b-barrel"/>
</dbReference>
<dbReference type="EMBL" id="CAEZXB010000013">
    <property type="protein sequence ID" value="CAB4677123.1"/>
    <property type="molecule type" value="Genomic_DNA"/>
</dbReference>
<evidence type="ECO:0000313" key="6">
    <source>
        <dbReference type="EMBL" id="CAB4706281.1"/>
    </source>
</evidence>
<dbReference type="PANTHER" id="PTHR30154:SF34">
    <property type="entry name" value="TRANSCRIPTIONAL REGULATOR AZLB"/>
    <property type="match status" value="1"/>
</dbReference>
<keyword evidence="2" id="KW-0238">DNA-binding</keyword>
<evidence type="ECO:0000313" key="5">
    <source>
        <dbReference type="EMBL" id="CAB4677123.1"/>
    </source>
</evidence>
<dbReference type="InterPro" id="IPR019888">
    <property type="entry name" value="Tscrpt_reg_AsnC-like"/>
</dbReference>
<dbReference type="InterPro" id="IPR036388">
    <property type="entry name" value="WH-like_DNA-bd_sf"/>
</dbReference>
<keyword evidence="1" id="KW-0805">Transcription regulation</keyword>
<evidence type="ECO:0000256" key="2">
    <source>
        <dbReference type="ARBA" id="ARBA00023125"/>
    </source>
</evidence>
<dbReference type="InterPro" id="IPR019885">
    <property type="entry name" value="Tscrpt_reg_HTH_AsnC-type_CS"/>
</dbReference>
<evidence type="ECO:0000256" key="1">
    <source>
        <dbReference type="ARBA" id="ARBA00023015"/>
    </source>
</evidence>
<sequence length="203" mass="22428">MDLLDTTPGVKVRNPQIFALFATDSFAFWLEVGHSRGMSASSVPRGLAFTKARPARVALDDTSKSIIEELQSDGRKSYAAIGLAVGLSEAAVRQRVQRLIDSGVMQIVAVTDPLTVGFNRMAMIGIKVEGDLQDVADQLATFPEVDYVVVTAGSFDLLAEVICEDDDHLLELLQRFRTIKTVRSTESFVYLKLQKQLYNWGTR</sequence>
<dbReference type="Gene3D" id="3.30.70.920">
    <property type="match status" value="1"/>
</dbReference>
<name>A0A6J7BF87_9ZZZZ</name>
<evidence type="ECO:0000259" key="4">
    <source>
        <dbReference type="PROSITE" id="PS50956"/>
    </source>
</evidence>
<dbReference type="SMART" id="SM00344">
    <property type="entry name" value="HTH_ASNC"/>
    <property type="match status" value="1"/>
</dbReference>
<dbReference type="EMBL" id="CAFBAA010000027">
    <property type="protein sequence ID" value="CAB4844186.1"/>
    <property type="molecule type" value="Genomic_DNA"/>
</dbReference>